<feature type="domain" description="FAD dependent oxidoreductase" evidence="1">
    <location>
        <begin position="129"/>
        <end position="325"/>
    </location>
</feature>
<dbReference type="Gene3D" id="3.50.50.60">
    <property type="entry name" value="FAD/NAD(P)-binding domain"/>
    <property type="match status" value="2"/>
</dbReference>
<feature type="domain" description="FAD dependent oxidoreductase" evidence="1">
    <location>
        <begin position="30"/>
        <end position="123"/>
    </location>
</feature>
<protein>
    <submittedName>
        <fullName evidence="2">FAD-binding oxidoreductase</fullName>
    </submittedName>
</protein>
<name>A0ABS1T9W8_9CLOT</name>
<dbReference type="InterPro" id="IPR006076">
    <property type="entry name" value="FAD-dep_OxRdtase"/>
</dbReference>
<evidence type="ECO:0000313" key="2">
    <source>
        <dbReference type="EMBL" id="MBL4936151.1"/>
    </source>
</evidence>
<dbReference type="Proteomes" id="UP000632377">
    <property type="component" value="Unassembled WGS sequence"/>
</dbReference>
<keyword evidence="3" id="KW-1185">Reference proteome</keyword>
<dbReference type="PANTHER" id="PTHR13847">
    <property type="entry name" value="SARCOSINE DEHYDROGENASE-RELATED"/>
    <property type="match status" value="1"/>
</dbReference>
<evidence type="ECO:0000259" key="1">
    <source>
        <dbReference type="Pfam" id="PF01266"/>
    </source>
</evidence>
<proteinExistence type="predicted"/>
<accession>A0ABS1T9W8</accession>
<dbReference type="EMBL" id="JAESWC010000004">
    <property type="protein sequence ID" value="MBL4936151.1"/>
    <property type="molecule type" value="Genomic_DNA"/>
</dbReference>
<organism evidence="2 3">
    <name type="scientific">Clostridium rhizosphaerae</name>
    <dbReference type="NCBI Taxonomy" id="2803861"/>
    <lineage>
        <taxon>Bacteria</taxon>
        <taxon>Bacillati</taxon>
        <taxon>Bacillota</taxon>
        <taxon>Clostridia</taxon>
        <taxon>Eubacteriales</taxon>
        <taxon>Clostridiaceae</taxon>
        <taxon>Clostridium</taxon>
    </lineage>
</organism>
<dbReference type="InterPro" id="IPR036188">
    <property type="entry name" value="FAD/NAD-bd_sf"/>
</dbReference>
<dbReference type="RefSeq" id="WP_202748824.1">
    <property type="nucleotide sequence ID" value="NZ_JAESWC010000004.1"/>
</dbReference>
<comment type="caution">
    <text evidence="2">The sequence shown here is derived from an EMBL/GenBank/DDBJ whole genome shotgun (WGS) entry which is preliminary data.</text>
</comment>
<evidence type="ECO:0000313" key="3">
    <source>
        <dbReference type="Proteomes" id="UP000632377"/>
    </source>
</evidence>
<dbReference type="Pfam" id="PF01266">
    <property type="entry name" value="DAO"/>
    <property type="match status" value="2"/>
</dbReference>
<dbReference type="PANTHER" id="PTHR13847:SF201">
    <property type="entry name" value="PUTATIBE OXIDOREDUCTASE"/>
    <property type="match status" value="1"/>
</dbReference>
<reference evidence="2 3" key="1">
    <citation type="submission" date="2021-01" db="EMBL/GenBank/DDBJ databases">
        <title>Genome public.</title>
        <authorList>
            <person name="Liu C."/>
            <person name="Sun Q."/>
        </authorList>
    </citation>
    <scope>NUCLEOTIDE SEQUENCE [LARGE SCALE GENOMIC DNA]</scope>
    <source>
        <strain evidence="2 3">YIM B02515</strain>
    </source>
</reference>
<dbReference type="Gene3D" id="3.30.9.10">
    <property type="entry name" value="D-Amino Acid Oxidase, subunit A, domain 2"/>
    <property type="match status" value="1"/>
</dbReference>
<sequence>MNTMQEKTYWNNIDENYKTYPKLTSNIDCDVVVVGGGISGSLTAYYLSQYKLNTVLIEKNRIGHGSTLLSSGILKAYVDKSLSVLASLMSEKQAERAYKLCLKSIDDIENILSNIHKDCGFEKLKNNHALFDPFKFCHAVLKGASSKGVRIYENTSLSSFDYAPEQMRVNTDTYHITCKKIVFTAGQSALTLIKDKIVNLKPSSTIVTNKLSKFDGLEEKCICNKYNGLSYNIRILDENRILAQVHGTDNEQDLTASNIITALNNLLPNIKNIEAEYFWKCSYPETKDSLPYIGAYDSLPNCYFNLGIGGNGEALSAYGAQIIKDLILYDNNPDTEIFSFKR</sequence>
<dbReference type="SUPFAM" id="SSF51905">
    <property type="entry name" value="FAD/NAD(P)-binding domain"/>
    <property type="match status" value="1"/>
</dbReference>
<gene>
    <name evidence="2" type="ORF">JK636_10305</name>
</gene>